<protein>
    <submittedName>
        <fullName evidence="2">Uncharacterized protein</fullName>
    </submittedName>
</protein>
<gene>
    <name evidence="2" type="ORF">ACEZDJ_31185</name>
</gene>
<accession>A0ABV6UWG5</accession>
<proteinExistence type="predicted"/>
<evidence type="ECO:0000313" key="2">
    <source>
        <dbReference type="EMBL" id="MFC1405763.1"/>
    </source>
</evidence>
<name>A0ABV6UWG5_9ACTN</name>
<dbReference type="RefSeq" id="WP_030263562.1">
    <property type="nucleotide sequence ID" value="NZ_JBHEZZ010000023.1"/>
</dbReference>
<reference evidence="2 3" key="1">
    <citation type="submission" date="2024-09" db="EMBL/GenBank/DDBJ databases">
        <authorList>
            <person name="Lee S.D."/>
        </authorList>
    </citation>
    <scope>NUCLEOTIDE SEQUENCE [LARGE SCALE GENOMIC DNA]</scope>
    <source>
        <strain evidence="2 3">N1-5</strain>
    </source>
</reference>
<keyword evidence="3" id="KW-1185">Reference proteome</keyword>
<sequence length="89" mass="9582">MHAPEPASSPGEGGSPTELARQRIDAVISWYTKEVMAARRSGDQQLQAALTAQLQACAADRSRLADAEPEDVERLAAEYTQRLNALTTA</sequence>
<organism evidence="2 3">
    <name type="scientific">Streptacidiphilus cavernicola</name>
    <dbReference type="NCBI Taxonomy" id="3342716"/>
    <lineage>
        <taxon>Bacteria</taxon>
        <taxon>Bacillati</taxon>
        <taxon>Actinomycetota</taxon>
        <taxon>Actinomycetes</taxon>
        <taxon>Kitasatosporales</taxon>
        <taxon>Streptomycetaceae</taxon>
        <taxon>Streptacidiphilus</taxon>
    </lineage>
</organism>
<dbReference type="EMBL" id="JBHEZZ010000023">
    <property type="protein sequence ID" value="MFC1405763.1"/>
    <property type="molecule type" value="Genomic_DNA"/>
</dbReference>
<evidence type="ECO:0000256" key="1">
    <source>
        <dbReference type="SAM" id="MobiDB-lite"/>
    </source>
</evidence>
<comment type="caution">
    <text evidence="2">The sequence shown here is derived from an EMBL/GenBank/DDBJ whole genome shotgun (WGS) entry which is preliminary data.</text>
</comment>
<dbReference type="Proteomes" id="UP001592528">
    <property type="component" value="Unassembled WGS sequence"/>
</dbReference>
<feature type="region of interest" description="Disordered" evidence="1">
    <location>
        <begin position="1"/>
        <end position="20"/>
    </location>
</feature>
<evidence type="ECO:0000313" key="3">
    <source>
        <dbReference type="Proteomes" id="UP001592528"/>
    </source>
</evidence>